<feature type="chain" id="PRO_5046492463" description="DNA 3'-5' helicase" evidence="6">
    <location>
        <begin position="21"/>
        <end position="201"/>
    </location>
</feature>
<dbReference type="InterPro" id="IPR027417">
    <property type="entry name" value="P-loop_NTPase"/>
</dbReference>
<dbReference type="EMBL" id="CALNXI010001829">
    <property type="protein sequence ID" value="CAH3177909.1"/>
    <property type="molecule type" value="Genomic_DNA"/>
</dbReference>
<name>A0ABN8RIV6_9CNID</name>
<feature type="non-terminal residue" evidence="8">
    <location>
        <position position="1"/>
    </location>
</feature>
<evidence type="ECO:0000313" key="8">
    <source>
        <dbReference type="EMBL" id="CAH3177909.1"/>
    </source>
</evidence>
<dbReference type="Gene3D" id="3.40.50.300">
    <property type="entry name" value="P-loop containing nucleotide triphosphate hydrolases"/>
    <property type="match status" value="1"/>
</dbReference>
<evidence type="ECO:0000256" key="3">
    <source>
        <dbReference type="ARBA" id="ARBA00023235"/>
    </source>
</evidence>
<comment type="caution">
    <text evidence="8">The sequence shown here is derived from an EMBL/GenBank/DDBJ whole genome shotgun (WGS) entry which is preliminary data.</text>
</comment>
<dbReference type="InterPro" id="IPR011545">
    <property type="entry name" value="DEAD/DEAH_box_helicase_dom"/>
</dbReference>
<feature type="domain" description="Helicase ATP-binding" evidence="7">
    <location>
        <begin position="1"/>
        <end position="152"/>
    </location>
</feature>
<dbReference type="InterPro" id="IPR014001">
    <property type="entry name" value="Helicase_ATP-bd"/>
</dbReference>
<feature type="signal peptide" evidence="6">
    <location>
        <begin position="1"/>
        <end position="20"/>
    </location>
</feature>
<protein>
    <recommendedName>
        <fullName evidence="5">DNA 3'-5' helicase</fullName>
        <ecNumber evidence="5">5.6.2.4</ecNumber>
    </recommendedName>
</protein>
<dbReference type="PROSITE" id="PS51192">
    <property type="entry name" value="HELICASE_ATP_BIND_1"/>
    <property type="match status" value="1"/>
</dbReference>
<evidence type="ECO:0000256" key="6">
    <source>
        <dbReference type="SAM" id="SignalP"/>
    </source>
</evidence>
<dbReference type="Pfam" id="PF00270">
    <property type="entry name" value="DEAD"/>
    <property type="match status" value="1"/>
</dbReference>
<gene>
    <name evidence="8" type="ORF">PEVE_00011476</name>
</gene>
<keyword evidence="2" id="KW-0238">DNA-binding</keyword>
<dbReference type="SUPFAM" id="SSF52540">
    <property type="entry name" value="P-loop containing nucleoside triphosphate hydrolases"/>
    <property type="match status" value="1"/>
</dbReference>
<evidence type="ECO:0000313" key="9">
    <source>
        <dbReference type="Proteomes" id="UP001159427"/>
    </source>
</evidence>
<keyword evidence="3" id="KW-0413">Isomerase</keyword>
<evidence type="ECO:0000256" key="5">
    <source>
        <dbReference type="ARBA" id="ARBA00034808"/>
    </source>
</evidence>
<keyword evidence="9" id="KW-1185">Reference proteome</keyword>
<evidence type="ECO:0000259" key="7">
    <source>
        <dbReference type="PROSITE" id="PS51192"/>
    </source>
</evidence>
<evidence type="ECO:0000256" key="2">
    <source>
        <dbReference type="ARBA" id="ARBA00023125"/>
    </source>
</evidence>
<organism evidence="8 9">
    <name type="scientific">Porites evermanni</name>
    <dbReference type="NCBI Taxonomy" id="104178"/>
    <lineage>
        <taxon>Eukaryota</taxon>
        <taxon>Metazoa</taxon>
        <taxon>Cnidaria</taxon>
        <taxon>Anthozoa</taxon>
        <taxon>Hexacorallia</taxon>
        <taxon>Scleractinia</taxon>
        <taxon>Fungiina</taxon>
        <taxon>Poritidae</taxon>
        <taxon>Porites</taxon>
    </lineage>
</organism>
<comment type="similarity">
    <text evidence="1">Belongs to the helicase family. RecQ subfamily.</text>
</comment>
<dbReference type="PANTHER" id="PTHR13710">
    <property type="entry name" value="DNA HELICASE RECQ FAMILY MEMBER"/>
    <property type="match status" value="1"/>
</dbReference>
<proteinExistence type="inferred from homology"/>
<feature type="non-terminal residue" evidence="8">
    <location>
        <position position="201"/>
    </location>
</feature>
<sequence length="201" mass="22726">HGKSVIFHLLLSLFLDKINCGHQAAQSHPVVIVVSPLNALIKDQIRRLKEGNVNAAILNVKNKTNSEDLEFDFREANLSQLRDAKYEVIFTHPEAFISCKQGLELFQTEKYQRNVHAIVIDEAHLPVVALTATASKADVKAIKDSLDMKKPLEVIGDPNRANIFYEKVFRKGDDVDFFEELLKPMASELKEVKLNYTIVTI</sequence>
<accession>A0ABN8RIV6</accession>
<dbReference type="Proteomes" id="UP001159427">
    <property type="component" value="Unassembled WGS sequence"/>
</dbReference>
<dbReference type="EC" id="5.6.2.4" evidence="5"/>
<comment type="catalytic activity">
    <reaction evidence="4">
        <text>Couples ATP hydrolysis with the unwinding of duplex DNA by translocating in the 3'-5' direction.</text>
        <dbReference type="EC" id="5.6.2.4"/>
    </reaction>
</comment>
<evidence type="ECO:0000256" key="4">
    <source>
        <dbReference type="ARBA" id="ARBA00034617"/>
    </source>
</evidence>
<dbReference type="PANTHER" id="PTHR13710:SF105">
    <property type="entry name" value="ATP-DEPENDENT DNA HELICASE Q1"/>
    <property type="match status" value="1"/>
</dbReference>
<evidence type="ECO:0000256" key="1">
    <source>
        <dbReference type="ARBA" id="ARBA00005446"/>
    </source>
</evidence>
<reference evidence="8 9" key="1">
    <citation type="submission" date="2022-05" db="EMBL/GenBank/DDBJ databases">
        <authorList>
            <consortium name="Genoscope - CEA"/>
            <person name="William W."/>
        </authorList>
    </citation>
    <scope>NUCLEOTIDE SEQUENCE [LARGE SCALE GENOMIC DNA]</scope>
</reference>
<keyword evidence="6" id="KW-0732">Signal</keyword>